<dbReference type="AlphaFoldDB" id="A0A4Y7KKY1"/>
<dbReference type="InterPro" id="IPR012337">
    <property type="entry name" value="RNaseH-like_sf"/>
</dbReference>
<feature type="domain" description="Reverse transcriptase" evidence="1">
    <location>
        <begin position="463"/>
        <end position="744"/>
    </location>
</feature>
<dbReference type="SUPFAM" id="SSF56219">
    <property type="entry name" value="DNase I-like"/>
    <property type="match status" value="1"/>
</dbReference>
<dbReference type="SUPFAM" id="SSF53098">
    <property type="entry name" value="Ribonuclease H-like"/>
    <property type="match status" value="1"/>
</dbReference>
<dbReference type="GO" id="GO:0004523">
    <property type="term" value="F:RNA-DNA hybrid ribonuclease activity"/>
    <property type="evidence" value="ECO:0007669"/>
    <property type="project" value="InterPro"/>
</dbReference>
<gene>
    <name evidence="2" type="ORF">C5167_048226</name>
</gene>
<dbReference type="Gene3D" id="3.30.420.10">
    <property type="entry name" value="Ribonuclease H-like superfamily/Ribonuclease H"/>
    <property type="match status" value="1"/>
</dbReference>
<evidence type="ECO:0000259" key="1">
    <source>
        <dbReference type="PROSITE" id="PS50878"/>
    </source>
</evidence>
<dbReference type="EMBL" id="CM010722">
    <property type="protein sequence ID" value="RZC72748.1"/>
    <property type="molecule type" value="Genomic_DNA"/>
</dbReference>
<dbReference type="CDD" id="cd06222">
    <property type="entry name" value="RNase_H_like"/>
    <property type="match status" value="1"/>
</dbReference>
<dbReference type="InterPro" id="IPR036397">
    <property type="entry name" value="RNaseH_sf"/>
</dbReference>
<dbReference type="InterPro" id="IPR002156">
    <property type="entry name" value="RNaseH_domain"/>
</dbReference>
<dbReference type="STRING" id="3469.A0A4Y7KKY1"/>
<organism evidence="2 3">
    <name type="scientific">Papaver somniferum</name>
    <name type="common">Opium poppy</name>
    <dbReference type="NCBI Taxonomy" id="3469"/>
    <lineage>
        <taxon>Eukaryota</taxon>
        <taxon>Viridiplantae</taxon>
        <taxon>Streptophyta</taxon>
        <taxon>Embryophyta</taxon>
        <taxon>Tracheophyta</taxon>
        <taxon>Spermatophyta</taxon>
        <taxon>Magnoliopsida</taxon>
        <taxon>Ranunculales</taxon>
        <taxon>Papaveraceae</taxon>
        <taxon>Papaveroideae</taxon>
        <taxon>Papaver</taxon>
    </lineage>
</organism>
<dbReference type="PROSITE" id="PS50878">
    <property type="entry name" value="RT_POL"/>
    <property type="match status" value="1"/>
</dbReference>
<evidence type="ECO:0000313" key="3">
    <source>
        <dbReference type="Proteomes" id="UP000316621"/>
    </source>
</evidence>
<dbReference type="InterPro" id="IPR036691">
    <property type="entry name" value="Endo/exonu/phosph_ase_sf"/>
</dbReference>
<dbReference type="CDD" id="cd01650">
    <property type="entry name" value="RT_nLTR_like"/>
    <property type="match status" value="1"/>
</dbReference>
<dbReference type="GO" id="GO:0003676">
    <property type="term" value="F:nucleic acid binding"/>
    <property type="evidence" value="ECO:0007669"/>
    <property type="project" value="InterPro"/>
</dbReference>
<dbReference type="Pfam" id="PF13456">
    <property type="entry name" value="RVT_3"/>
    <property type="match status" value="1"/>
</dbReference>
<dbReference type="InterPro" id="IPR043502">
    <property type="entry name" value="DNA/RNA_pol_sf"/>
</dbReference>
<dbReference type="Gene3D" id="3.60.10.10">
    <property type="entry name" value="Endonuclease/exonuclease/phosphatase"/>
    <property type="match status" value="1"/>
</dbReference>
<dbReference type="SUPFAM" id="SSF56672">
    <property type="entry name" value="DNA/RNA polymerases"/>
    <property type="match status" value="1"/>
</dbReference>
<protein>
    <recommendedName>
        <fullName evidence="1">Reverse transcriptase domain-containing protein</fullName>
    </recommendedName>
</protein>
<dbReference type="InterPro" id="IPR044730">
    <property type="entry name" value="RNase_H-like_dom_plant"/>
</dbReference>
<keyword evidence="3" id="KW-1185">Reference proteome</keyword>
<evidence type="ECO:0000313" key="2">
    <source>
        <dbReference type="EMBL" id="RZC72748.1"/>
    </source>
</evidence>
<dbReference type="Proteomes" id="UP000316621">
    <property type="component" value="Chromosome 8"/>
</dbReference>
<dbReference type="InterPro" id="IPR000477">
    <property type="entry name" value="RT_dom"/>
</dbReference>
<dbReference type="Gramene" id="RZC72748">
    <property type="protein sequence ID" value="RZC72748"/>
    <property type="gene ID" value="C5167_048226"/>
</dbReference>
<sequence>MEEGMRRLRNQQTCNWSMLPMEETHNSQFNSFPMKVMMWNCRGVGKPSFEIVARDLIHNYKPTIFIILETRLSGGRARDIVQRLGYNSSLIVDALGFSGGLWMLWNKEDVDIKATSISRWAIHAVVNVQRVKPWTLSSVYASPNPILRAVVSDELKKVSTLDCPISILGDFNVLAKISDKKGGVIPSYNHLRELNDLMNTCNLITKDAAGPKFTWTNKQINGKNIQEKLDRLLTNDDWNFLFPNCQRDGDDSDIPLIDKFNILATEAKIWNRDVFGCLHKNDTNARMRLCQAQDQLSSNPSLQNKANEASCLKDYIDKVKLKEIFYAQKSRVQWLKCGNLNTRFFHLSTIIRRHRNRISCLKNDSGSWVDNEEGIELLINDYFKNLYPSKFPSIPDDLCGLLPKVISDNDNNFLTRPVTEEQIVNTVLQMGLLKSPGPDGLQGIFYKDYWDIIGPSVVSMVKKFFENGILHPDINKTFITLFPKISNPSHIKIFRPISLCNFSYKIISKILANRLKSFLPRFISPNQNAFVKDKSIFDSILITNEIFHSFQHKEGSKAWMALKIDFEKAFDCLEWDFIYKVFKSLGFNDTWINWLKLCISSVSFQVLYNGAPSDHFHPSRGIRKGDPLSPYIFISCLEVLSRMINNGLISKDITGFKICKGAPIVSHSFYADDTLIFLKATLSNVKGIRNILEFFSKWSGLSFNASKSVAVFSENLPKRLARNLSRSLQMKLSDKPGKYLGINIQWGRLKGDDFTEVLLKLTNKLSGWKNKALNFAGRDVLIKAVLDPSLNHIMCALRIPKFILDKVDKLRRNFLWHKKTGPKGYILSLGMKFVALSGLNTIMVRLSGILAIQTGPLGVGEPIASVTTNNFQHLNHLKVADIMDTSTGTWSLSSIENIIPLDIQEKIKAIPISCTGTSGDKMIWPYFCNGQGLNLIGSILWRIFITPLEYIQATATNHNINPKQVIHVNWSPPSDGYIKLNVDGASNDQGSAGCAGVFRRADGSFMAAFCKHIFHNNNNLAELWAVRDGLKLAKDLGIKKTAGRKESNYAADFLAKKAANDMYTENWAQNPPDFLSPFLLDDVMGRAFPGL</sequence>
<proteinExistence type="predicted"/>
<dbReference type="PANTHER" id="PTHR31635">
    <property type="entry name" value="REVERSE TRANSCRIPTASE DOMAIN-CONTAINING PROTEIN-RELATED"/>
    <property type="match status" value="1"/>
</dbReference>
<dbReference type="Pfam" id="PF00078">
    <property type="entry name" value="RVT_1"/>
    <property type="match status" value="1"/>
</dbReference>
<name>A0A4Y7KKY1_PAPSO</name>
<accession>A0A4Y7KKY1</accession>
<dbReference type="PANTHER" id="PTHR31635:SF196">
    <property type="entry name" value="REVERSE TRANSCRIPTASE DOMAIN-CONTAINING PROTEIN-RELATED"/>
    <property type="match status" value="1"/>
</dbReference>
<dbReference type="OMA" id="VWANTEW"/>
<reference evidence="2 3" key="1">
    <citation type="journal article" date="2018" name="Science">
        <title>The opium poppy genome and morphinan production.</title>
        <authorList>
            <person name="Guo L."/>
            <person name="Winzer T."/>
            <person name="Yang X."/>
            <person name="Li Y."/>
            <person name="Ning Z."/>
            <person name="He Z."/>
            <person name="Teodor R."/>
            <person name="Lu Y."/>
            <person name="Bowser T.A."/>
            <person name="Graham I.A."/>
            <person name="Ye K."/>
        </authorList>
    </citation>
    <scope>NUCLEOTIDE SEQUENCE [LARGE SCALE GENOMIC DNA]</scope>
    <source>
        <strain evidence="3">cv. HN1</strain>
        <tissue evidence="2">Leaves</tissue>
    </source>
</reference>